<dbReference type="Gene3D" id="3.10.129.10">
    <property type="entry name" value="Hotdog Thioesterase"/>
    <property type="match status" value="1"/>
</dbReference>
<dbReference type="InterPro" id="IPR029069">
    <property type="entry name" value="HotDog_dom_sf"/>
</dbReference>
<name>A0A918JEA4_9ALTE</name>
<proteinExistence type="inferred from homology"/>
<keyword evidence="2 3" id="KW-0378">Hydrolase</keyword>
<dbReference type="InterPro" id="IPR006684">
    <property type="entry name" value="YbgC/YbaW"/>
</dbReference>
<evidence type="ECO:0000313" key="4">
    <source>
        <dbReference type="Proteomes" id="UP000631300"/>
    </source>
</evidence>
<comment type="similarity">
    <text evidence="1">Belongs to the 4-hydroxybenzoyl-CoA thioesterase family.</text>
</comment>
<dbReference type="SUPFAM" id="SSF54637">
    <property type="entry name" value="Thioesterase/thiol ester dehydrase-isomerase"/>
    <property type="match status" value="1"/>
</dbReference>
<accession>A0A918JEA4</accession>
<dbReference type="PANTHER" id="PTHR31793">
    <property type="entry name" value="4-HYDROXYBENZOYL-COA THIOESTERASE FAMILY MEMBER"/>
    <property type="match status" value="1"/>
</dbReference>
<dbReference type="GO" id="GO:0047617">
    <property type="term" value="F:fatty acyl-CoA hydrolase activity"/>
    <property type="evidence" value="ECO:0007669"/>
    <property type="project" value="TreeGrafter"/>
</dbReference>
<sequence>MHEYQVRVYYEDTDAGGIVYYANYLKFTERARTEWLRSVGYEQDVLLEQNIAFVVKWVEMHNYAPARFNDVLSIATQVVELKGASMLLKQEITNAQGVALVTSNVRIACVDLASMKARRLPKTLLGDITRVI</sequence>
<dbReference type="InterPro" id="IPR050563">
    <property type="entry name" value="4-hydroxybenzoyl-CoA_TE"/>
</dbReference>
<dbReference type="NCBIfam" id="TIGR02799">
    <property type="entry name" value="thio_ybgC"/>
    <property type="match status" value="1"/>
</dbReference>
<evidence type="ECO:0000256" key="1">
    <source>
        <dbReference type="ARBA" id="ARBA00005953"/>
    </source>
</evidence>
<dbReference type="FunFam" id="3.10.129.10:FF:000004">
    <property type="entry name" value="Tol-pal system-associated acyl-CoA thioesterase"/>
    <property type="match status" value="1"/>
</dbReference>
<dbReference type="Proteomes" id="UP000631300">
    <property type="component" value="Unassembled WGS sequence"/>
</dbReference>
<evidence type="ECO:0000313" key="3">
    <source>
        <dbReference type="EMBL" id="GGW74852.1"/>
    </source>
</evidence>
<reference evidence="3" key="1">
    <citation type="journal article" date="2014" name="Int. J. Syst. Evol. Microbiol.">
        <title>Complete genome sequence of Corynebacterium casei LMG S-19264T (=DSM 44701T), isolated from a smear-ripened cheese.</title>
        <authorList>
            <consortium name="US DOE Joint Genome Institute (JGI-PGF)"/>
            <person name="Walter F."/>
            <person name="Albersmeier A."/>
            <person name="Kalinowski J."/>
            <person name="Ruckert C."/>
        </authorList>
    </citation>
    <scope>NUCLEOTIDE SEQUENCE</scope>
    <source>
        <strain evidence="3">KCTC 22164</strain>
    </source>
</reference>
<gene>
    <name evidence="3" type="ORF">GCM10007391_03720</name>
</gene>
<dbReference type="AlphaFoldDB" id="A0A918JEA4"/>
<protein>
    <submittedName>
        <fullName evidence="3">Acyl-CoA thioester hydrolase</fullName>
    </submittedName>
</protein>
<reference evidence="3" key="2">
    <citation type="submission" date="2020-09" db="EMBL/GenBank/DDBJ databases">
        <authorList>
            <person name="Sun Q."/>
            <person name="Kim S."/>
        </authorList>
    </citation>
    <scope>NUCLEOTIDE SEQUENCE</scope>
    <source>
        <strain evidence="3">KCTC 22164</strain>
    </source>
</reference>
<dbReference type="PANTHER" id="PTHR31793:SF37">
    <property type="entry name" value="ACYL-COA THIOESTER HYDROLASE YBGC"/>
    <property type="match status" value="1"/>
</dbReference>
<dbReference type="NCBIfam" id="TIGR00051">
    <property type="entry name" value="YbgC/FadM family acyl-CoA thioesterase"/>
    <property type="match status" value="1"/>
</dbReference>
<dbReference type="CDD" id="cd00586">
    <property type="entry name" value="4HBT"/>
    <property type="match status" value="1"/>
</dbReference>
<keyword evidence="4" id="KW-1185">Reference proteome</keyword>
<comment type="caution">
    <text evidence="3">The sequence shown here is derived from an EMBL/GenBank/DDBJ whole genome shotgun (WGS) entry which is preliminary data.</text>
</comment>
<dbReference type="RefSeq" id="WP_189403381.1">
    <property type="nucleotide sequence ID" value="NZ_BMXP01000001.1"/>
</dbReference>
<dbReference type="PIRSF" id="PIRSF003230">
    <property type="entry name" value="YbgC"/>
    <property type="match status" value="1"/>
</dbReference>
<evidence type="ECO:0000256" key="2">
    <source>
        <dbReference type="ARBA" id="ARBA00022801"/>
    </source>
</evidence>
<dbReference type="Pfam" id="PF13279">
    <property type="entry name" value="4HBT_2"/>
    <property type="match status" value="1"/>
</dbReference>
<dbReference type="InterPro" id="IPR014166">
    <property type="entry name" value="Tol-Pal_acyl-CoA_thioesterase"/>
</dbReference>
<organism evidence="3 4">
    <name type="scientific">Alteromonas halophila</name>
    <dbReference type="NCBI Taxonomy" id="516698"/>
    <lineage>
        <taxon>Bacteria</taxon>
        <taxon>Pseudomonadati</taxon>
        <taxon>Pseudomonadota</taxon>
        <taxon>Gammaproteobacteria</taxon>
        <taxon>Alteromonadales</taxon>
        <taxon>Alteromonadaceae</taxon>
        <taxon>Alteromonas/Salinimonas group</taxon>
        <taxon>Alteromonas</taxon>
    </lineage>
</organism>
<dbReference type="EMBL" id="BMXP01000001">
    <property type="protein sequence ID" value="GGW74852.1"/>
    <property type="molecule type" value="Genomic_DNA"/>
</dbReference>